<dbReference type="AlphaFoldDB" id="A0A6A6BAH0"/>
<dbReference type="GO" id="GO:0071949">
    <property type="term" value="F:FAD binding"/>
    <property type="evidence" value="ECO:0007669"/>
    <property type="project" value="InterPro"/>
</dbReference>
<dbReference type="InterPro" id="IPR050493">
    <property type="entry name" value="FAD-dep_Monooxygenase_BioMet"/>
</dbReference>
<evidence type="ECO:0000313" key="8">
    <source>
        <dbReference type="Proteomes" id="UP000799438"/>
    </source>
</evidence>
<dbReference type="PANTHER" id="PTHR13789">
    <property type="entry name" value="MONOOXYGENASE"/>
    <property type="match status" value="1"/>
</dbReference>
<dbReference type="PRINTS" id="PR00420">
    <property type="entry name" value="RNGMNOXGNASE"/>
</dbReference>
<organism evidence="7 8">
    <name type="scientific">Aplosporella prunicola CBS 121167</name>
    <dbReference type="NCBI Taxonomy" id="1176127"/>
    <lineage>
        <taxon>Eukaryota</taxon>
        <taxon>Fungi</taxon>
        <taxon>Dikarya</taxon>
        <taxon>Ascomycota</taxon>
        <taxon>Pezizomycotina</taxon>
        <taxon>Dothideomycetes</taxon>
        <taxon>Dothideomycetes incertae sedis</taxon>
        <taxon>Botryosphaeriales</taxon>
        <taxon>Aplosporellaceae</taxon>
        <taxon>Aplosporella</taxon>
    </lineage>
</organism>
<protein>
    <recommendedName>
        <fullName evidence="6">FAD-binding domain-containing protein</fullName>
    </recommendedName>
</protein>
<evidence type="ECO:0000256" key="1">
    <source>
        <dbReference type="ARBA" id="ARBA00007992"/>
    </source>
</evidence>
<name>A0A6A6BAH0_9PEZI</name>
<accession>A0A6A6BAH0</accession>
<dbReference type="PANTHER" id="PTHR13789:SF261">
    <property type="entry name" value="HYDROXYLASE, PUTATIVE (AFU_ORTHOLOGUE AFUA_7G00590)-RELATED"/>
    <property type="match status" value="1"/>
</dbReference>
<evidence type="ECO:0000256" key="2">
    <source>
        <dbReference type="ARBA" id="ARBA00022630"/>
    </source>
</evidence>
<dbReference type="EMBL" id="ML995487">
    <property type="protein sequence ID" value="KAF2141199.1"/>
    <property type="molecule type" value="Genomic_DNA"/>
</dbReference>
<evidence type="ECO:0000256" key="4">
    <source>
        <dbReference type="ARBA" id="ARBA00023002"/>
    </source>
</evidence>
<comment type="similarity">
    <text evidence="1">Belongs to the paxM FAD-dependent monooxygenase family.</text>
</comment>
<feature type="domain" description="FAD-binding" evidence="6">
    <location>
        <begin position="285"/>
        <end position="351"/>
    </location>
</feature>
<keyword evidence="5" id="KW-0503">Monooxygenase</keyword>
<dbReference type="RefSeq" id="XP_033396912.1">
    <property type="nucleotide sequence ID" value="XM_033540556.1"/>
</dbReference>
<evidence type="ECO:0000259" key="6">
    <source>
        <dbReference type="Pfam" id="PF01494"/>
    </source>
</evidence>
<proteinExistence type="inferred from homology"/>
<keyword evidence="3" id="KW-0274">FAD</keyword>
<dbReference type="Gene3D" id="3.50.50.60">
    <property type="entry name" value="FAD/NAD(P)-binding domain"/>
    <property type="match status" value="1"/>
</dbReference>
<keyword evidence="2" id="KW-0285">Flavoprotein</keyword>
<gene>
    <name evidence="7" type="ORF">K452DRAFT_287909</name>
</gene>
<evidence type="ECO:0000313" key="7">
    <source>
        <dbReference type="EMBL" id="KAF2141199.1"/>
    </source>
</evidence>
<dbReference type="Pfam" id="PF01494">
    <property type="entry name" value="FAD_binding_3"/>
    <property type="match status" value="1"/>
</dbReference>
<dbReference type="GO" id="GO:0004497">
    <property type="term" value="F:monooxygenase activity"/>
    <property type="evidence" value="ECO:0007669"/>
    <property type="project" value="UniProtKB-KW"/>
</dbReference>
<dbReference type="SUPFAM" id="SSF51905">
    <property type="entry name" value="FAD/NAD(P)-binding domain"/>
    <property type="match status" value="1"/>
</dbReference>
<dbReference type="InterPro" id="IPR002938">
    <property type="entry name" value="FAD-bd"/>
</dbReference>
<keyword evidence="8" id="KW-1185">Reference proteome</keyword>
<dbReference type="GeneID" id="54298052"/>
<sequence length="403" mass="43322">MAGIGFRQQGHQVTILEKSHLASEVGAAIHLAPNSSVLLERAGLSPKEFGGTLLERMEKRTSSDECDFAQEFAEARKGWQAEWYLVHRVDLHSALKAAATSRGSDGNGSPAQLLTGSAVASVDAATATVVLEDGRTLQGDVVLGADGVHSKTRQHAAPGARPVPSGKSCFRWLLPRAALRADAATNTVAAQTGTMIEWASADRRVIMYPCSGNTLMNFAAFVPDEEVAGGAEAVGGGSWSQTADKSAMLACFKDFAPGVQRLLEMAPEGNLKVWRMLDMPDLGGWTNERFALLGDAAHPFMPYLGQGGAIAIEDAASLAALFPLGTQRSEVAERLQLYETCRKERADRIRHFTRLNGRDPSGKQGPRPSGEEAMAFLRYAISHDEGEYSSSMLEEHLRVRSSL</sequence>
<dbReference type="InterPro" id="IPR036188">
    <property type="entry name" value="FAD/NAD-bd_sf"/>
</dbReference>
<dbReference type="SUPFAM" id="SSF54373">
    <property type="entry name" value="FAD-linked reductases, C-terminal domain"/>
    <property type="match status" value="1"/>
</dbReference>
<evidence type="ECO:0000256" key="5">
    <source>
        <dbReference type="ARBA" id="ARBA00023033"/>
    </source>
</evidence>
<evidence type="ECO:0000256" key="3">
    <source>
        <dbReference type="ARBA" id="ARBA00022827"/>
    </source>
</evidence>
<dbReference type="OrthoDB" id="9993796at2759"/>
<keyword evidence="4" id="KW-0560">Oxidoreductase</keyword>
<dbReference type="Proteomes" id="UP000799438">
    <property type="component" value="Unassembled WGS sequence"/>
</dbReference>
<reference evidence="7" key="1">
    <citation type="journal article" date="2020" name="Stud. Mycol.">
        <title>101 Dothideomycetes genomes: a test case for predicting lifestyles and emergence of pathogens.</title>
        <authorList>
            <person name="Haridas S."/>
            <person name="Albert R."/>
            <person name="Binder M."/>
            <person name="Bloem J."/>
            <person name="Labutti K."/>
            <person name="Salamov A."/>
            <person name="Andreopoulos B."/>
            <person name="Baker S."/>
            <person name="Barry K."/>
            <person name="Bills G."/>
            <person name="Bluhm B."/>
            <person name="Cannon C."/>
            <person name="Castanera R."/>
            <person name="Culley D."/>
            <person name="Daum C."/>
            <person name="Ezra D."/>
            <person name="Gonzalez J."/>
            <person name="Henrissat B."/>
            <person name="Kuo A."/>
            <person name="Liang C."/>
            <person name="Lipzen A."/>
            <person name="Lutzoni F."/>
            <person name="Magnuson J."/>
            <person name="Mondo S."/>
            <person name="Nolan M."/>
            <person name="Ohm R."/>
            <person name="Pangilinan J."/>
            <person name="Park H.-J."/>
            <person name="Ramirez L."/>
            <person name="Alfaro M."/>
            <person name="Sun H."/>
            <person name="Tritt A."/>
            <person name="Yoshinaga Y."/>
            <person name="Zwiers L.-H."/>
            <person name="Turgeon B."/>
            <person name="Goodwin S."/>
            <person name="Spatafora J."/>
            <person name="Crous P."/>
            <person name="Grigoriev I."/>
        </authorList>
    </citation>
    <scope>NUCLEOTIDE SEQUENCE</scope>
    <source>
        <strain evidence="7">CBS 121167</strain>
    </source>
</reference>